<keyword evidence="1" id="KW-0167">Capsid protein</keyword>
<keyword evidence="2" id="KW-1185">Reference proteome</keyword>
<comment type="caution">
    <text evidence="1">The sequence shown here is derived from an EMBL/GenBank/DDBJ whole genome shotgun (WGS) entry which is preliminary data.</text>
</comment>
<keyword evidence="1" id="KW-0946">Virion</keyword>
<dbReference type="OrthoDB" id="1913674at2"/>
<evidence type="ECO:0000313" key="2">
    <source>
        <dbReference type="Proteomes" id="UP000448867"/>
    </source>
</evidence>
<dbReference type="PANTHER" id="PTHR39183">
    <property type="entry name" value="SPORE COAT PROTEIN F-LIKE PROTEIN YHCQ"/>
    <property type="match status" value="1"/>
</dbReference>
<dbReference type="InterPro" id="IPR012851">
    <property type="entry name" value="Spore_coat_CotF-like"/>
</dbReference>
<dbReference type="PANTHER" id="PTHR39183:SF1">
    <property type="entry name" value="SPORE COAT PROTEIN F-LIKE PROTEIN YHCQ"/>
    <property type="match status" value="1"/>
</dbReference>
<dbReference type="AlphaFoldDB" id="A0A7X2IYB0"/>
<reference evidence="1 2" key="1">
    <citation type="submission" date="2019-11" db="EMBL/GenBank/DDBJ databases">
        <title>Bacillus lacus genome.</title>
        <authorList>
            <person name="Allen C.J."/>
            <person name="Newman J.D."/>
        </authorList>
    </citation>
    <scope>NUCLEOTIDE SEQUENCE [LARGE SCALE GENOMIC DNA]</scope>
    <source>
        <strain evidence="1 2">KCTC 33946</strain>
    </source>
</reference>
<dbReference type="Proteomes" id="UP000448867">
    <property type="component" value="Unassembled WGS sequence"/>
</dbReference>
<proteinExistence type="predicted"/>
<dbReference type="EMBL" id="WKKI01000008">
    <property type="protein sequence ID" value="MRX71894.1"/>
    <property type="molecule type" value="Genomic_DNA"/>
</dbReference>
<name>A0A7X2IYB0_9BACI</name>
<evidence type="ECO:0000313" key="1">
    <source>
        <dbReference type="EMBL" id="MRX71894.1"/>
    </source>
</evidence>
<organism evidence="1 2">
    <name type="scientific">Metabacillus lacus</name>
    <dbReference type="NCBI Taxonomy" id="1983721"/>
    <lineage>
        <taxon>Bacteria</taxon>
        <taxon>Bacillati</taxon>
        <taxon>Bacillota</taxon>
        <taxon>Bacilli</taxon>
        <taxon>Bacillales</taxon>
        <taxon>Bacillaceae</taxon>
        <taxon>Metabacillus</taxon>
    </lineage>
</organism>
<gene>
    <name evidence="1" type="ORF">GJU40_06870</name>
</gene>
<dbReference type="RefSeq" id="WP_154307022.1">
    <property type="nucleotide sequence ID" value="NZ_WKKI01000008.1"/>
</dbReference>
<protein>
    <submittedName>
        <fullName evidence="1">Spore coat protein</fullName>
    </submittedName>
</protein>
<sequence>MTMKKLGIHEMMEVHELVNFKTVSLVKSKMLQGLVFDQDLRALMDKDVKQSIVAITALQALLPEEEIQ</sequence>
<accession>A0A7X2IYB0</accession>